<feature type="signal peptide" evidence="3">
    <location>
        <begin position="1"/>
        <end position="17"/>
    </location>
</feature>
<dbReference type="STRING" id="983966.A0A1E4RY98"/>
<proteinExistence type="predicted"/>
<dbReference type="GO" id="GO:0006801">
    <property type="term" value="P:superoxide metabolic process"/>
    <property type="evidence" value="ECO:0007669"/>
    <property type="project" value="InterPro"/>
</dbReference>
<dbReference type="OMA" id="WPETCEV"/>
<keyword evidence="6" id="KW-1185">Reference proteome</keyword>
<dbReference type="Proteomes" id="UP000094389">
    <property type="component" value="Unassembled WGS sequence"/>
</dbReference>
<name>A0A1E4RY98_CYBJN</name>
<evidence type="ECO:0000259" key="4">
    <source>
        <dbReference type="Pfam" id="PF00080"/>
    </source>
</evidence>
<accession>A0A1E4RY98</accession>
<dbReference type="AlphaFoldDB" id="A0A1E4RY98"/>
<dbReference type="Pfam" id="PF00080">
    <property type="entry name" value="Sod_Cu"/>
    <property type="match status" value="1"/>
</dbReference>
<evidence type="ECO:0000256" key="1">
    <source>
        <dbReference type="ARBA" id="ARBA00023157"/>
    </source>
</evidence>
<dbReference type="RefSeq" id="XP_020069277.1">
    <property type="nucleotide sequence ID" value="XM_020217598.1"/>
</dbReference>
<evidence type="ECO:0000256" key="2">
    <source>
        <dbReference type="SAM" id="MobiDB-lite"/>
    </source>
</evidence>
<protein>
    <submittedName>
        <fullName evidence="5">Cu,Zn superoxide dismutase-like protein</fullName>
    </submittedName>
</protein>
<gene>
    <name evidence="5" type="ORF">CYBJADRAFT_24402</name>
</gene>
<feature type="compositionally biased region" description="Acidic residues" evidence="2">
    <location>
        <begin position="212"/>
        <end position="241"/>
    </location>
</feature>
<dbReference type="Gene3D" id="2.60.40.200">
    <property type="entry name" value="Superoxide dismutase, copper/zinc binding domain"/>
    <property type="match status" value="1"/>
</dbReference>
<feature type="compositionally biased region" description="Acidic residues" evidence="2">
    <location>
        <begin position="251"/>
        <end position="264"/>
    </location>
</feature>
<evidence type="ECO:0000256" key="3">
    <source>
        <dbReference type="SAM" id="SignalP"/>
    </source>
</evidence>
<dbReference type="GO" id="GO:0005507">
    <property type="term" value="F:copper ion binding"/>
    <property type="evidence" value="ECO:0007669"/>
    <property type="project" value="InterPro"/>
</dbReference>
<feature type="compositionally biased region" description="Acidic residues" evidence="2">
    <location>
        <begin position="289"/>
        <end position="308"/>
    </location>
</feature>
<dbReference type="InterPro" id="IPR036423">
    <property type="entry name" value="SOD-like_Cu/Zn_dom_sf"/>
</dbReference>
<dbReference type="InterPro" id="IPR024134">
    <property type="entry name" value="SOD_Cu/Zn_/chaperone"/>
</dbReference>
<keyword evidence="1" id="KW-1015">Disulfide bond</keyword>
<dbReference type="PANTHER" id="PTHR10003">
    <property type="entry name" value="SUPEROXIDE DISMUTASE CU-ZN -RELATED"/>
    <property type="match status" value="1"/>
</dbReference>
<feature type="chain" id="PRO_5009162516" evidence="3">
    <location>
        <begin position="18"/>
        <end position="373"/>
    </location>
</feature>
<feature type="region of interest" description="Disordered" evidence="2">
    <location>
        <begin position="206"/>
        <end position="308"/>
    </location>
</feature>
<feature type="compositionally biased region" description="Basic and acidic residues" evidence="2">
    <location>
        <begin position="276"/>
        <end position="288"/>
    </location>
</feature>
<dbReference type="OrthoDB" id="159229at2759"/>
<evidence type="ECO:0000313" key="6">
    <source>
        <dbReference type="Proteomes" id="UP000094389"/>
    </source>
</evidence>
<reference evidence="5 6" key="1">
    <citation type="journal article" date="2016" name="Proc. Natl. Acad. Sci. U.S.A.">
        <title>Comparative genomics of biotechnologically important yeasts.</title>
        <authorList>
            <person name="Riley R."/>
            <person name="Haridas S."/>
            <person name="Wolfe K.H."/>
            <person name="Lopes M.R."/>
            <person name="Hittinger C.T."/>
            <person name="Goeker M."/>
            <person name="Salamov A.A."/>
            <person name="Wisecaver J.H."/>
            <person name="Long T.M."/>
            <person name="Calvey C.H."/>
            <person name="Aerts A.L."/>
            <person name="Barry K.W."/>
            <person name="Choi C."/>
            <person name="Clum A."/>
            <person name="Coughlan A.Y."/>
            <person name="Deshpande S."/>
            <person name="Douglass A.P."/>
            <person name="Hanson S.J."/>
            <person name="Klenk H.-P."/>
            <person name="LaButti K.M."/>
            <person name="Lapidus A."/>
            <person name="Lindquist E.A."/>
            <person name="Lipzen A.M."/>
            <person name="Meier-Kolthoff J.P."/>
            <person name="Ohm R.A."/>
            <person name="Otillar R.P."/>
            <person name="Pangilinan J.L."/>
            <person name="Peng Y."/>
            <person name="Rokas A."/>
            <person name="Rosa C.A."/>
            <person name="Scheuner C."/>
            <person name="Sibirny A.A."/>
            <person name="Slot J.C."/>
            <person name="Stielow J.B."/>
            <person name="Sun H."/>
            <person name="Kurtzman C.P."/>
            <person name="Blackwell M."/>
            <person name="Grigoriev I.V."/>
            <person name="Jeffries T.W."/>
        </authorList>
    </citation>
    <scope>NUCLEOTIDE SEQUENCE [LARGE SCALE GENOMIC DNA]</scope>
    <source>
        <strain evidence="6">ATCC 18201 / CBS 1600 / BCRC 20928 / JCM 3617 / NBRC 0987 / NRRL Y-1542</strain>
    </source>
</reference>
<dbReference type="InterPro" id="IPR001424">
    <property type="entry name" value="SOD_Cu_Zn_dom"/>
</dbReference>
<dbReference type="EMBL" id="KV453936">
    <property type="protein sequence ID" value="ODV72238.1"/>
    <property type="molecule type" value="Genomic_DNA"/>
</dbReference>
<organism evidence="5 6">
    <name type="scientific">Cyberlindnera jadinii (strain ATCC 18201 / CBS 1600 / BCRC 20928 / JCM 3617 / NBRC 0987 / NRRL Y-1542)</name>
    <name type="common">Torula yeast</name>
    <name type="synonym">Candida utilis</name>
    <dbReference type="NCBI Taxonomy" id="983966"/>
    <lineage>
        <taxon>Eukaryota</taxon>
        <taxon>Fungi</taxon>
        <taxon>Dikarya</taxon>
        <taxon>Ascomycota</taxon>
        <taxon>Saccharomycotina</taxon>
        <taxon>Saccharomycetes</taxon>
        <taxon>Phaffomycetales</taxon>
        <taxon>Phaffomycetaceae</taxon>
        <taxon>Cyberlindnera</taxon>
    </lineage>
</organism>
<dbReference type="GeneID" id="30991994"/>
<feature type="domain" description="Superoxide dismutase copper/zinc binding" evidence="4">
    <location>
        <begin position="46"/>
        <end position="157"/>
    </location>
</feature>
<dbReference type="SUPFAM" id="SSF49329">
    <property type="entry name" value="Cu,Zn superoxide dismutase-like"/>
    <property type="match status" value="1"/>
</dbReference>
<keyword evidence="3" id="KW-0732">Signal</keyword>
<sequence length="373" mass="40930">MISKCFVLPLLASMVTATAPAIAINDNPTDVLYRADFPQGNAQTVVGVIQFYSLNGTTKVHVDVTGLPKNSGMFTYHIHEHPVGGDCETTGGHFNPYGAPSDCELLGDDSICEIGDLSGKHGLINTTCFELFYYDPYLGLDVSTPQFIGGKSVVIHLESGERLACADIRKSREPEDLLLLNAETEAEEVRKYEELAGIIHRSSHDFQATSVDTEELSETPEYDASTEDDLSSPEDVDEQYEKDDNNRRDDVESDFEAEDDSEEADVAHKGKSGKSTTEETTEHTKETTEELEDKDEDEDVEDGEESDIEDVFDDIDKKHPDYSEIPIDNGTIYDNCTNGTKEVTEDDQVSSASSISLGIVISIVSALITAQLC</sequence>
<evidence type="ECO:0000313" key="5">
    <source>
        <dbReference type="EMBL" id="ODV72238.1"/>
    </source>
</evidence>